<dbReference type="RefSeq" id="WP_055470552.1">
    <property type="nucleotide sequence ID" value="NZ_JBEZHZ010000008.1"/>
</dbReference>
<reference evidence="1 2" key="1">
    <citation type="submission" date="2024-10" db="EMBL/GenBank/DDBJ databases">
        <title>The Natural Products Discovery Center: Release of the First 8490 Sequenced Strains for Exploring Actinobacteria Biosynthetic Diversity.</title>
        <authorList>
            <person name="Kalkreuter E."/>
            <person name="Kautsar S.A."/>
            <person name="Yang D."/>
            <person name="Bader C.D."/>
            <person name="Teijaro C.N."/>
            <person name="Fluegel L."/>
            <person name="Davis C.M."/>
            <person name="Simpson J.R."/>
            <person name="Lauterbach L."/>
            <person name="Steele A.D."/>
            <person name="Gui C."/>
            <person name="Meng S."/>
            <person name="Li G."/>
            <person name="Viehrig K."/>
            <person name="Ye F."/>
            <person name="Su P."/>
            <person name="Kiefer A.F."/>
            <person name="Nichols A."/>
            <person name="Cepeda A.J."/>
            <person name="Yan W."/>
            <person name="Fan B."/>
            <person name="Jiang Y."/>
            <person name="Adhikari A."/>
            <person name="Zheng C.-J."/>
            <person name="Schuster L."/>
            <person name="Cowan T.M."/>
            <person name="Smanski M.J."/>
            <person name="Chevrette M.G."/>
            <person name="De Carvalho L.P.S."/>
            <person name="Shen B."/>
        </authorList>
    </citation>
    <scope>NUCLEOTIDE SEQUENCE [LARGE SCALE GENOMIC DNA]</scope>
    <source>
        <strain evidence="1 2">NPDC020327</strain>
    </source>
</reference>
<evidence type="ECO:0000313" key="2">
    <source>
        <dbReference type="Proteomes" id="UP001611548"/>
    </source>
</evidence>
<gene>
    <name evidence="1" type="ORF">ACH429_10375</name>
</gene>
<accession>A0ABW7US34</accession>
<sequence>MPPESALLESRVLRDSMGDRTDVLDKVKVLTMLPDGLHVTTRMVAGYFEVAEQAIKSLVKRHREELRSNGMHTLHGSELQFFERSNMDLSAESYPQGRAHLTLYTCRTMLNVAMLLRDSEVARRVRTYLLDVEEASRSHAPAQFTAGDRSFDARLSNVESCLGDVGASLRELGPVIAGISVRLERVDRRLDATNRVVCAMSERLCDLSEDMREVRQDVAVLKSQSAKALRRRGGGS</sequence>
<dbReference type="Proteomes" id="UP001611548">
    <property type="component" value="Unassembled WGS sequence"/>
</dbReference>
<protein>
    <submittedName>
        <fullName evidence="1">Uncharacterized protein</fullName>
    </submittedName>
</protein>
<evidence type="ECO:0000313" key="1">
    <source>
        <dbReference type="EMBL" id="MFI1964515.1"/>
    </source>
</evidence>
<keyword evidence="2" id="KW-1185">Reference proteome</keyword>
<organism evidence="1 2">
    <name type="scientific">Streptomyces pathocidini</name>
    <dbReference type="NCBI Taxonomy" id="1650571"/>
    <lineage>
        <taxon>Bacteria</taxon>
        <taxon>Bacillati</taxon>
        <taxon>Actinomycetota</taxon>
        <taxon>Actinomycetes</taxon>
        <taxon>Kitasatosporales</taxon>
        <taxon>Streptomycetaceae</taxon>
        <taxon>Streptomyces</taxon>
    </lineage>
</organism>
<proteinExistence type="predicted"/>
<comment type="caution">
    <text evidence="1">The sequence shown here is derived from an EMBL/GenBank/DDBJ whole genome shotgun (WGS) entry which is preliminary data.</text>
</comment>
<dbReference type="EMBL" id="JBIRWE010000003">
    <property type="protein sequence ID" value="MFI1964515.1"/>
    <property type="molecule type" value="Genomic_DNA"/>
</dbReference>
<name>A0ABW7US34_9ACTN</name>